<keyword evidence="2" id="KW-1185">Reference proteome</keyword>
<gene>
    <name evidence="1" type="ORF">LTS18_009161</name>
</gene>
<proteinExistence type="predicted"/>
<reference evidence="1" key="1">
    <citation type="submission" date="2024-09" db="EMBL/GenBank/DDBJ databases">
        <title>Black Yeasts Isolated from many extreme environments.</title>
        <authorList>
            <person name="Coleine C."/>
            <person name="Stajich J.E."/>
            <person name="Selbmann L."/>
        </authorList>
    </citation>
    <scope>NUCLEOTIDE SEQUENCE</scope>
    <source>
        <strain evidence="1">CCFEE 5737</strain>
    </source>
</reference>
<protein>
    <submittedName>
        <fullName evidence="1">Uncharacterized protein</fullName>
    </submittedName>
</protein>
<dbReference type="Proteomes" id="UP001186974">
    <property type="component" value="Unassembled WGS sequence"/>
</dbReference>
<evidence type="ECO:0000313" key="1">
    <source>
        <dbReference type="EMBL" id="KAK3081199.1"/>
    </source>
</evidence>
<sequence length="709" mass="75839">MAGANMNNQPQYNFLSPNQQDLLLAALSSNGAAGKQSPFQSAKGSMSNGQQQVTGTPLSNVDSSLYASPHQGNSLTDFDAFNVDDSPYMDGFLDADGTFDFDVNGQEGQMFGDLPGTTSTPELNGEDVGDKRKSFDDDDDDDFEGGGKRQEGEDKQAKKPGRKPLTSEPTTKRKAQNRAAQRAFRERKEKHLKDLESKVGELEKASEAANHENGLLRAQVERLQTELREYRKRLSLNSSGLKSSPPLSNGLSSYLTGMTNQNSVNGSANNFQFEFPRFGGLPGAHIFNNGMLSETEKPTLSPRNSASNTGTGVLSRHDSSGRSLSPKSQTNGSTPSSTNGVNKRHNSSSSAQTSFLSNDPVSGLFNDPLLNGTGSNSTVAQVNSNSQGNRSNTDSTTDKSRVFQFNSNSTPSNSGSPSESSASRYGATSSCGTSPEPSHNSPNNGAKDCTLDTVNEELGYVCHGNSEGEVSFCEKLNMACGNPRNPIPRAMSVSNGTPAPAATATTSATNHVSAPNNSNNINGIDWLSNQNGGQFDPLLFGDYRDSQAAIVGDGDFTGGFFNDAFSMPDLGNVGSPFNFGENPTPAPTSKPNAIEAIEKLQDGLDDDEVVPADDRSQMMSCHNIWYVPDAQHQPNLTADSNNHDRDKLQNDPDFKEGKFDIDNLCSELRAKARCSESGVVVDQKDVDAALKRLPKAEQQKQAAQTKAKA</sequence>
<name>A0ACC3DX83_9PEZI</name>
<accession>A0ACC3DX83</accession>
<organism evidence="1 2">
    <name type="scientific">Coniosporium uncinatum</name>
    <dbReference type="NCBI Taxonomy" id="93489"/>
    <lineage>
        <taxon>Eukaryota</taxon>
        <taxon>Fungi</taxon>
        <taxon>Dikarya</taxon>
        <taxon>Ascomycota</taxon>
        <taxon>Pezizomycotina</taxon>
        <taxon>Dothideomycetes</taxon>
        <taxon>Dothideomycetes incertae sedis</taxon>
        <taxon>Coniosporium</taxon>
    </lineage>
</organism>
<evidence type="ECO:0000313" key="2">
    <source>
        <dbReference type="Proteomes" id="UP001186974"/>
    </source>
</evidence>
<comment type="caution">
    <text evidence="1">The sequence shown here is derived from an EMBL/GenBank/DDBJ whole genome shotgun (WGS) entry which is preliminary data.</text>
</comment>
<dbReference type="EMBL" id="JAWDJW010000247">
    <property type="protein sequence ID" value="KAK3081199.1"/>
    <property type="molecule type" value="Genomic_DNA"/>
</dbReference>